<organism evidence="2 3">
    <name type="scientific">Heterodera schachtii</name>
    <name type="common">Sugarbeet cyst nematode worm</name>
    <name type="synonym">Tylenchus schachtii</name>
    <dbReference type="NCBI Taxonomy" id="97005"/>
    <lineage>
        <taxon>Eukaryota</taxon>
        <taxon>Metazoa</taxon>
        <taxon>Ecdysozoa</taxon>
        <taxon>Nematoda</taxon>
        <taxon>Chromadorea</taxon>
        <taxon>Rhabditida</taxon>
        <taxon>Tylenchina</taxon>
        <taxon>Tylenchomorpha</taxon>
        <taxon>Tylenchoidea</taxon>
        <taxon>Heteroderidae</taxon>
        <taxon>Heteroderinae</taxon>
        <taxon>Heterodera</taxon>
    </lineage>
</organism>
<gene>
    <name evidence="2" type="ORF">niasHS_003060</name>
</gene>
<feature type="region of interest" description="Disordered" evidence="1">
    <location>
        <begin position="99"/>
        <end position="121"/>
    </location>
</feature>
<name>A0ABD2K9J6_HETSC</name>
<keyword evidence="3" id="KW-1185">Reference proteome</keyword>
<reference evidence="2 3" key="1">
    <citation type="submission" date="2024-10" db="EMBL/GenBank/DDBJ databases">
        <authorList>
            <person name="Kim D."/>
        </authorList>
    </citation>
    <scope>NUCLEOTIDE SEQUENCE [LARGE SCALE GENOMIC DNA]</scope>
    <source>
        <strain evidence="2">Taebaek</strain>
    </source>
</reference>
<dbReference type="AlphaFoldDB" id="A0ABD2K9J6"/>
<evidence type="ECO:0000313" key="3">
    <source>
        <dbReference type="Proteomes" id="UP001620645"/>
    </source>
</evidence>
<accession>A0ABD2K9J6</accession>
<dbReference type="Proteomes" id="UP001620645">
    <property type="component" value="Unassembled WGS sequence"/>
</dbReference>
<comment type="caution">
    <text evidence="2">The sequence shown here is derived from an EMBL/GenBank/DDBJ whole genome shotgun (WGS) entry which is preliminary data.</text>
</comment>
<evidence type="ECO:0000256" key="1">
    <source>
        <dbReference type="SAM" id="MobiDB-lite"/>
    </source>
</evidence>
<protein>
    <submittedName>
        <fullName evidence="2">Uncharacterized protein</fullName>
    </submittedName>
</protein>
<evidence type="ECO:0000313" key="2">
    <source>
        <dbReference type="EMBL" id="KAL3099605.1"/>
    </source>
</evidence>
<feature type="compositionally biased region" description="Basic and acidic residues" evidence="1">
    <location>
        <begin position="108"/>
        <end position="121"/>
    </location>
</feature>
<sequence>MAFGLKIFLQLFISFAFVGLITEASIKVVPISYLIKFNGIDQSQPQYLSYKNKQNVPEAEKINYKMDNSIMNLSPKLKEETWDKKEINGMVQQQKLTQNFAPTTQLNDRNDQQKVPTQKDEQRPPILWAMPSLKQQFLKHKPIVLTEFQRQQKIEPNRPIITNHVQQNQYQAVSTKLFDQNQSQTAPAQFQPIQYQPAVKKQLQLTQYRPNYLHQFVPNQYQPASNSPIQFHPDQFKPSPPAELLQKRQDQLMMASPNQSQAEKPQPAASPSQFLPAQYQPIVPSQIFMDKPTNSQTADQSKKIIAQSVDSPAGGVRNSKFTPWNVHSYYYTSYDECDPWCRAHCATKRTPEFCFKAGPCLANCYRIVTNFLRARRM</sequence>
<proteinExistence type="predicted"/>
<dbReference type="EMBL" id="JBICCN010000039">
    <property type="protein sequence ID" value="KAL3099605.1"/>
    <property type="molecule type" value="Genomic_DNA"/>
</dbReference>